<gene>
    <name evidence="3" type="ORF">GCM10011360_36730</name>
</gene>
<dbReference type="InterPro" id="IPR002878">
    <property type="entry name" value="ChsH2_C"/>
</dbReference>
<evidence type="ECO:0000259" key="1">
    <source>
        <dbReference type="Pfam" id="PF01796"/>
    </source>
</evidence>
<evidence type="ECO:0008006" key="5">
    <source>
        <dbReference type="Google" id="ProtNLM"/>
    </source>
</evidence>
<evidence type="ECO:0000313" key="3">
    <source>
        <dbReference type="EMBL" id="GGE46087.1"/>
    </source>
</evidence>
<dbReference type="EMBL" id="BMFJ01000002">
    <property type="protein sequence ID" value="GGE46087.1"/>
    <property type="molecule type" value="Genomic_DNA"/>
</dbReference>
<protein>
    <recommendedName>
        <fullName evidence="5">Zn-ribbon domain-containing OB-fold protein</fullName>
    </recommendedName>
</protein>
<dbReference type="RefSeq" id="WP_188479270.1">
    <property type="nucleotide sequence ID" value="NZ_BMFJ01000002.1"/>
</dbReference>
<organism evidence="3 4">
    <name type="scientific">Primorskyibacter flagellatus</name>
    <dbReference type="NCBI Taxonomy" id="1387277"/>
    <lineage>
        <taxon>Bacteria</taxon>
        <taxon>Pseudomonadati</taxon>
        <taxon>Pseudomonadota</taxon>
        <taxon>Alphaproteobacteria</taxon>
        <taxon>Rhodobacterales</taxon>
        <taxon>Roseobacteraceae</taxon>
        <taxon>Primorskyibacter</taxon>
    </lineage>
</organism>
<feature type="domain" description="ChsH2 rubredoxin-like zinc ribbon" evidence="2">
    <location>
        <begin position="18"/>
        <end position="50"/>
    </location>
</feature>
<dbReference type="InterPro" id="IPR012340">
    <property type="entry name" value="NA-bd_OB-fold"/>
</dbReference>
<feature type="domain" description="ChsH2 C-terminal OB-fold" evidence="1">
    <location>
        <begin position="55"/>
        <end position="120"/>
    </location>
</feature>
<dbReference type="Pfam" id="PF12172">
    <property type="entry name" value="zf-ChsH2"/>
    <property type="match status" value="1"/>
</dbReference>
<evidence type="ECO:0000313" key="4">
    <source>
        <dbReference type="Proteomes" id="UP000612855"/>
    </source>
</evidence>
<dbReference type="InterPro" id="IPR022002">
    <property type="entry name" value="ChsH2_Znr"/>
</dbReference>
<dbReference type="Gene3D" id="6.10.30.10">
    <property type="match status" value="1"/>
</dbReference>
<dbReference type="AlphaFoldDB" id="A0A917AF10"/>
<dbReference type="Proteomes" id="UP000612855">
    <property type="component" value="Unassembled WGS sequence"/>
</dbReference>
<dbReference type="InterPro" id="IPR052513">
    <property type="entry name" value="Thioester_dehydratase-like"/>
</dbReference>
<dbReference type="SUPFAM" id="SSF50249">
    <property type="entry name" value="Nucleic acid-binding proteins"/>
    <property type="match status" value="1"/>
</dbReference>
<dbReference type="PANTHER" id="PTHR34075">
    <property type="entry name" value="BLR3430 PROTEIN"/>
    <property type="match status" value="1"/>
</dbReference>
<proteinExistence type="predicted"/>
<comment type="caution">
    <text evidence="3">The sequence shown here is derived from an EMBL/GenBank/DDBJ whole genome shotgun (WGS) entry which is preliminary data.</text>
</comment>
<reference evidence="4" key="1">
    <citation type="journal article" date="2019" name="Int. J. Syst. Evol. Microbiol.">
        <title>The Global Catalogue of Microorganisms (GCM) 10K type strain sequencing project: providing services to taxonomists for standard genome sequencing and annotation.</title>
        <authorList>
            <consortium name="The Broad Institute Genomics Platform"/>
            <consortium name="The Broad Institute Genome Sequencing Center for Infectious Disease"/>
            <person name="Wu L."/>
            <person name="Ma J."/>
        </authorList>
    </citation>
    <scope>NUCLEOTIDE SEQUENCE [LARGE SCALE GENOMIC DNA]</scope>
    <source>
        <strain evidence="4">CGMCC 1.12664</strain>
    </source>
</reference>
<dbReference type="Pfam" id="PF01796">
    <property type="entry name" value="OB_ChsH2_C"/>
    <property type="match status" value="1"/>
</dbReference>
<dbReference type="PANTHER" id="PTHR34075:SF5">
    <property type="entry name" value="BLR3430 PROTEIN"/>
    <property type="match status" value="1"/>
</dbReference>
<evidence type="ECO:0000259" key="2">
    <source>
        <dbReference type="Pfam" id="PF12172"/>
    </source>
</evidence>
<sequence length="136" mass="15343">MSYNKPLPELDDVNRPFWEAAHQGRLCLQKCSDCDHVRYPVSHVCPNCLSYDSEWTEVSGKGEVYSYIVFHQKYNAAFEGDLPYNVALIQLDEGPRMISNVTGVANDAVKVGDRVQVTFDRVTDEISIPRFTPAEG</sequence>
<keyword evidence="4" id="KW-1185">Reference proteome</keyword>
<accession>A0A917AF10</accession>
<name>A0A917AF10_9RHOB</name>